<dbReference type="EMBL" id="JACXAF010000009">
    <property type="protein sequence ID" value="MBD1389426.1"/>
    <property type="molecule type" value="Genomic_DNA"/>
</dbReference>
<dbReference type="Proteomes" id="UP000638014">
    <property type="component" value="Unassembled WGS sequence"/>
</dbReference>
<name>A0A8J6QJS0_9GAMM</name>
<dbReference type="InterPro" id="IPR036388">
    <property type="entry name" value="WH-like_DNA-bd_sf"/>
</dbReference>
<comment type="similarity">
    <text evidence="1">Belongs to the initiator RepB protein family.</text>
</comment>
<organism evidence="4 5">
    <name type="scientific">Neiella litorisoli</name>
    <dbReference type="NCBI Taxonomy" id="2771431"/>
    <lineage>
        <taxon>Bacteria</taxon>
        <taxon>Pseudomonadati</taxon>
        <taxon>Pseudomonadota</taxon>
        <taxon>Gammaproteobacteria</taxon>
        <taxon>Alteromonadales</taxon>
        <taxon>Echinimonadaceae</taxon>
        <taxon>Neiella</taxon>
    </lineage>
</organism>
<accession>A0A8J6QJS0</accession>
<reference evidence="4" key="1">
    <citation type="submission" date="2020-09" db="EMBL/GenBank/DDBJ databases">
        <title>A novel bacterium of genus Neiella, isolated from South China Sea.</title>
        <authorList>
            <person name="Huang H."/>
            <person name="Mo K."/>
            <person name="Hu Y."/>
        </authorList>
    </citation>
    <scope>NUCLEOTIDE SEQUENCE</scope>
    <source>
        <strain evidence="4">HB171785</strain>
    </source>
</reference>
<evidence type="ECO:0000256" key="2">
    <source>
        <dbReference type="SAM" id="Coils"/>
    </source>
</evidence>
<proteinExistence type="inferred from homology"/>
<dbReference type="SUPFAM" id="SSF46785">
    <property type="entry name" value="Winged helix' DNA-binding domain"/>
    <property type="match status" value="2"/>
</dbReference>
<dbReference type="InterPro" id="IPR000525">
    <property type="entry name" value="Initiator_Rep_WH1"/>
</dbReference>
<feature type="coiled-coil region" evidence="2">
    <location>
        <begin position="267"/>
        <end position="304"/>
    </location>
</feature>
<keyword evidence="5" id="KW-1185">Reference proteome</keyword>
<dbReference type="Pfam" id="PF01051">
    <property type="entry name" value="Rep3_N"/>
    <property type="match status" value="1"/>
</dbReference>
<evidence type="ECO:0000259" key="3">
    <source>
        <dbReference type="Pfam" id="PF01051"/>
    </source>
</evidence>
<keyword evidence="2" id="KW-0175">Coiled coil</keyword>
<evidence type="ECO:0000256" key="1">
    <source>
        <dbReference type="ARBA" id="ARBA00038283"/>
    </source>
</evidence>
<feature type="domain" description="Initiator Rep protein WH1" evidence="3">
    <location>
        <begin position="16"/>
        <end position="162"/>
    </location>
</feature>
<gene>
    <name evidence="4" type="ORF">IC617_08305</name>
</gene>
<evidence type="ECO:0000313" key="4">
    <source>
        <dbReference type="EMBL" id="MBD1389426.1"/>
    </source>
</evidence>
<sequence>MDGIVAQTSGNLPTHIKKGHQLVFARQDLSAKEQDVFGLMMAHMKETDWAQGTPRYEFSCHQLADWFDMDSSHVADTLSPVADRLSKRSIGVRNVGENGVTEFDYAGYFKRIKYKHAKLVMVPNDELKQEYVSYQQGFALITAKNFFGLNREHSKKLYEILSRFKTGGTSMKPVKLNELRGMFGLLDQQGNLKKKSYANNGVVMARCIRDSITEISTNPRTSKEILFLKDDETGNVGYRVRKDGNTIIEIEFLYRWLAKDPVAGLNQEEALRLIRELEINKRTLKKERLEIDELEQLLSAYKYLGKEDKVEAITQAIAKRTAEEASNEETTSTEDVDKLLEKVAELQKDINADDY</sequence>
<dbReference type="InterPro" id="IPR036390">
    <property type="entry name" value="WH_DNA-bd_sf"/>
</dbReference>
<dbReference type="GO" id="GO:0003887">
    <property type="term" value="F:DNA-directed DNA polymerase activity"/>
    <property type="evidence" value="ECO:0007669"/>
    <property type="project" value="InterPro"/>
</dbReference>
<evidence type="ECO:0000313" key="5">
    <source>
        <dbReference type="Proteomes" id="UP000638014"/>
    </source>
</evidence>
<protein>
    <submittedName>
        <fullName evidence="4">RepB family plasmid replication initiator protein</fullName>
    </submittedName>
</protein>
<dbReference type="Gene3D" id="1.10.10.10">
    <property type="entry name" value="Winged helix-like DNA-binding domain superfamily/Winged helix DNA-binding domain"/>
    <property type="match status" value="2"/>
</dbReference>
<dbReference type="AlphaFoldDB" id="A0A8J6QJS0"/>
<dbReference type="GO" id="GO:0006270">
    <property type="term" value="P:DNA replication initiation"/>
    <property type="evidence" value="ECO:0007669"/>
    <property type="project" value="InterPro"/>
</dbReference>
<comment type="caution">
    <text evidence="4">The sequence shown here is derived from an EMBL/GenBank/DDBJ whole genome shotgun (WGS) entry which is preliminary data.</text>
</comment>